<keyword evidence="4" id="KW-1185">Reference proteome</keyword>
<reference evidence="3 4" key="1">
    <citation type="submission" date="2018-10" db="EMBL/GenBank/DDBJ databases">
        <title>A high-quality apple genome assembly.</title>
        <authorList>
            <person name="Hu J."/>
        </authorList>
    </citation>
    <scope>NUCLEOTIDE SEQUENCE [LARGE SCALE GENOMIC DNA]</scope>
    <source>
        <strain evidence="4">cv. HFTH1</strain>
        <tissue evidence="3">Young leaf</tissue>
    </source>
</reference>
<evidence type="ECO:0000256" key="2">
    <source>
        <dbReference type="PROSITE-ProRule" id="PRU00708"/>
    </source>
</evidence>
<comment type="caution">
    <text evidence="3">The sequence shown here is derived from an EMBL/GenBank/DDBJ whole genome shotgun (WGS) entry which is preliminary data.</text>
</comment>
<gene>
    <name evidence="3" type="ORF">DVH24_022888</name>
</gene>
<evidence type="ECO:0000256" key="1">
    <source>
        <dbReference type="ARBA" id="ARBA00022737"/>
    </source>
</evidence>
<evidence type="ECO:0000313" key="4">
    <source>
        <dbReference type="Proteomes" id="UP000290289"/>
    </source>
</evidence>
<dbReference type="InterPro" id="IPR002885">
    <property type="entry name" value="PPR_rpt"/>
</dbReference>
<evidence type="ECO:0008006" key="5">
    <source>
        <dbReference type="Google" id="ProtNLM"/>
    </source>
</evidence>
<dbReference type="InterPro" id="IPR011990">
    <property type="entry name" value="TPR-like_helical_dom_sf"/>
</dbReference>
<evidence type="ECO:0000313" key="3">
    <source>
        <dbReference type="EMBL" id="RXI08744.1"/>
    </source>
</evidence>
<dbReference type="Gene3D" id="1.25.40.10">
    <property type="entry name" value="Tetratricopeptide repeat domain"/>
    <property type="match status" value="1"/>
</dbReference>
<dbReference type="InterPro" id="IPR046960">
    <property type="entry name" value="PPR_At4g14850-like_plant"/>
</dbReference>
<accession>A0A498KQK9</accession>
<keyword evidence="1" id="KW-0677">Repeat</keyword>
<dbReference type="GO" id="GO:0003723">
    <property type="term" value="F:RNA binding"/>
    <property type="evidence" value="ECO:0007669"/>
    <property type="project" value="InterPro"/>
</dbReference>
<dbReference type="PROSITE" id="PS51375">
    <property type="entry name" value="PPR"/>
    <property type="match status" value="1"/>
</dbReference>
<dbReference type="Pfam" id="PF13041">
    <property type="entry name" value="PPR_2"/>
    <property type="match status" value="1"/>
</dbReference>
<protein>
    <recommendedName>
        <fullName evidence="5">Pentacotripeptide-repeat region of PRORP domain-containing protein</fullName>
    </recommendedName>
</protein>
<dbReference type="Pfam" id="PF01535">
    <property type="entry name" value="PPR"/>
    <property type="match status" value="1"/>
</dbReference>
<dbReference type="NCBIfam" id="TIGR00756">
    <property type="entry name" value="PPR"/>
    <property type="match status" value="1"/>
</dbReference>
<name>A0A498KQK9_MALDO</name>
<dbReference type="EMBL" id="RDQH01000327">
    <property type="protein sequence ID" value="RXI08744.1"/>
    <property type="molecule type" value="Genomic_DNA"/>
</dbReference>
<dbReference type="FunFam" id="1.25.40.10:FF:000696">
    <property type="entry name" value="Pentatricopeptide repeat-containing protein chloroplastic"/>
    <property type="match status" value="1"/>
</dbReference>
<dbReference type="PANTHER" id="PTHR24015">
    <property type="entry name" value="OS07G0578800 PROTEIN-RELATED"/>
    <property type="match status" value="1"/>
</dbReference>
<feature type="repeat" description="PPR" evidence="2">
    <location>
        <begin position="90"/>
        <end position="124"/>
    </location>
</feature>
<dbReference type="Proteomes" id="UP000290289">
    <property type="component" value="Chromosome 1"/>
</dbReference>
<dbReference type="GO" id="GO:0009451">
    <property type="term" value="P:RNA modification"/>
    <property type="evidence" value="ECO:0007669"/>
    <property type="project" value="InterPro"/>
</dbReference>
<dbReference type="AlphaFoldDB" id="A0A498KQK9"/>
<organism evidence="3 4">
    <name type="scientific">Malus domestica</name>
    <name type="common">Apple</name>
    <name type="synonym">Pyrus malus</name>
    <dbReference type="NCBI Taxonomy" id="3750"/>
    <lineage>
        <taxon>Eukaryota</taxon>
        <taxon>Viridiplantae</taxon>
        <taxon>Streptophyta</taxon>
        <taxon>Embryophyta</taxon>
        <taxon>Tracheophyta</taxon>
        <taxon>Spermatophyta</taxon>
        <taxon>Magnoliopsida</taxon>
        <taxon>eudicotyledons</taxon>
        <taxon>Gunneridae</taxon>
        <taxon>Pentapetalae</taxon>
        <taxon>rosids</taxon>
        <taxon>fabids</taxon>
        <taxon>Rosales</taxon>
        <taxon>Rosaceae</taxon>
        <taxon>Amygdaloideae</taxon>
        <taxon>Maleae</taxon>
        <taxon>Malus</taxon>
    </lineage>
</organism>
<proteinExistence type="predicted"/>
<sequence>MSRNHTEFDQFLRKQKEGITPNLYTLISISKAVGKLGDLDKSKIVHSYASELGMESSVLVGTALIDMYAKCKSLSDARSVFDLNFTSCKTNPPWNAMISGYSQCGHNQEALELFVRMCANNIKPDKYTYCSVFNAIAALKCLHLGKEIHWMVLKSGIEMKVTSVSNAYAKCELLEDVQKVFEG</sequence>